<reference evidence="1 2" key="1">
    <citation type="submission" date="2016-01" db="EMBL/GenBank/DDBJ databases">
        <title>The new phylogeny of the genus Mycobacterium.</title>
        <authorList>
            <person name="Tarcisio F."/>
            <person name="Conor M."/>
            <person name="Antonella G."/>
            <person name="Elisabetta G."/>
            <person name="Giulia F.S."/>
            <person name="Sara T."/>
            <person name="Anna F."/>
            <person name="Clotilde B."/>
            <person name="Roberto B."/>
            <person name="Veronica D.S."/>
            <person name="Fabio R."/>
            <person name="Monica P."/>
            <person name="Olivier J."/>
            <person name="Enrico T."/>
            <person name="Nicola S."/>
        </authorList>
    </citation>
    <scope>NUCLEOTIDE SEQUENCE [LARGE SCALE GENOMIC DNA]</scope>
    <source>
        <strain evidence="1 2">DSM 45394</strain>
    </source>
</reference>
<organism evidence="1 2">
    <name type="scientific">Mycolicibacter longobardus</name>
    <dbReference type="NCBI Taxonomy" id="1108812"/>
    <lineage>
        <taxon>Bacteria</taxon>
        <taxon>Bacillati</taxon>
        <taxon>Actinomycetota</taxon>
        <taxon>Actinomycetes</taxon>
        <taxon>Mycobacteriales</taxon>
        <taxon>Mycobacteriaceae</taxon>
        <taxon>Mycolicibacter</taxon>
    </lineage>
</organism>
<dbReference type="EMBL" id="LQPG01000035">
    <property type="protein sequence ID" value="ORW08460.1"/>
    <property type="molecule type" value="Genomic_DNA"/>
</dbReference>
<protein>
    <submittedName>
        <fullName evidence="1">Uncharacterized protein</fullName>
    </submittedName>
</protein>
<comment type="caution">
    <text evidence="1">The sequence shown here is derived from an EMBL/GenBank/DDBJ whole genome shotgun (WGS) entry which is preliminary data.</text>
</comment>
<dbReference type="RefSeq" id="WP_085266098.1">
    <property type="nucleotide sequence ID" value="NZ_LQPG01000035.1"/>
</dbReference>
<dbReference type="Proteomes" id="UP000193866">
    <property type="component" value="Unassembled WGS sequence"/>
</dbReference>
<dbReference type="OrthoDB" id="4764493at2"/>
<dbReference type="AlphaFoldDB" id="A0A1X1YBT7"/>
<keyword evidence="2" id="KW-1185">Reference proteome</keyword>
<evidence type="ECO:0000313" key="2">
    <source>
        <dbReference type="Proteomes" id="UP000193866"/>
    </source>
</evidence>
<gene>
    <name evidence="1" type="ORF">AWC16_18845</name>
</gene>
<sequence>MTLSYQQVVDRICDMHLDDMDIEITRNADGFDINTSSEGLYVSDIGSSFEVPGHVGEHGMDSFTAGPWTAYRYHAAYVRPQHGNFAGHLDDLAAGRVNTVIVGVAAVDEHWVLGIQTKAG</sequence>
<name>A0A1X1YBT7_9MYCO</name>
<accession>A0A1X1YBT7</accession>
<proteinExistence type="predicted"/>
<evidence type="ECO:0000313" key="1">
    <source>
        <dbReference type="EMBL" id="ORW08460.1"/>
    </source>
</evidence>